<feature type="coiled-coil region" evidence="3">
    <location>
        <begin position="204"/>
        <end position="231"/>
    </location>
</feature>
<dbReference type="InterPro" id="IPR050465">
    <property type="entry name" value="UPF0194_transport"/>
</dbReference>
<accession>A0A653A904</accession>
<proteinExistence type="predicted"/>
<name>A0A653A904_UNCDX</name>
<evidence type="ECO:0000259" key="4">
    <source>
        <dbReference type="Pfam" id="PF25917"/>
    </source>
</evidence>
<evidence type="ECO:0000256" key="1">
    <source>
        <dbReference type="ARBA" id="ARBA00004196"/>
    </source>
</evidence>
<keyword evidence="2 3" id="KW-0175">Coiled coil</keyword>
<protein>
    <submittedName>
        <fullName evidence="6">Secretion protein HlyD family protein</fullName>
    </submittedName>
</protein>
<evidence type="ECO:0000256" key="3">
    <source>
        <dbReference type="SAM" id="Coils"/>
    </source>
</evidence>
<sequence length="369" mass="40557">MKGRPSIIIMLVVACFLAVGGYAAYFDWSRRQGLPEGLLLANGRIEGDRVTVAGKFAGRIQTLLAHEGDWVEAGQPLVTLDDTQIRARVDQAREGLAAYEARIQATSTALRVLRQEVPLSIEMAEADLARATGALQKAQAAEAQAERDAKRFGKLAAKGVVEARRSEEADLAREAARSDRISAEASLIQARKKAADAQLGWERIAAKEDELKALQAQRDQARGALAEAESVLADLTITAPSDGMITHRIVNLGEVVQAGSPLYELVDLDSLYLKVYIPEIQIGKLRLDLPARIYTDAFPEQPFPARVRYIASSAEFTPKEVQTPDERVKLVFAVKLYLDENPDHRLAPGMPADAVIQWDPETPWTEPQW</sequence>
<comment type="subcellular location">
    <subcellularLocation>
        <location evidence="1">Cell envelope</location>
    </subcellularLocation>
</comment>
<dbReference type="Gene3D" id="2.40.50.100">
    <property type="match status" value="2"/>
</dbReference>
<feature type="domain" description="Multidrug resistance protein MdtA-like barrel-sandwich hybrid" evidence="4">
    <location>
        <begin position="49"/>
        <end position="264"/>
    </location>
</feature>
<dbReference type="SUPFAM" id="SSF111369">
    <property type="entry name" value="HlyD-like secretion proteins"/>
    <property type="match status" value="2"/>
</dbReference>
<dbReference type="Gene3D" id="2.40.30.170">
    <property type="match status" value="1"/>
</dbReference>
<organism evidence="6">
    <name type="scientific">Uncultured Desulfatiglans sp</name>
    <dbReference type="NCBI Taxonomy" id="1748965"/>
    <lineage>
        <taxon>Bacteria</taxon>
        <taxon>Pseudomonadati</taxon>
        <taxon>Thermodesulfobacteriota</taxon>
        <taxon>Desulfobacteria</taxon>
        <taxon>Desulfatiglandales</taxon>
        <taxon>Desulfatiglandaceae</taxon>
        <taxon>Desulfatiglans</taxon>
        <taxon>environmental samples</taxon>
    </lineage>
</organism>
<dbReference type="EMBL" id="UPXX01000027">
    <property type="protein sequence ID" value="VBB44500.1"/>
    <property type="molecule type" value="Genomic_DNA"/>
</dbReference>
<dbReference type="PROSITE" id="PS51257">
    <property type="entry name" value="PROKAR_LIPOPROTEIN"/>
    <property type="match status" value="1"/>
</dbReference>
<gene>
    <name evidence="6" type="ORF">TRIP_B330604</name>
</gene>
<evidence type="ECO:0000256" key="2">
    <source>
        <dbReference type="ARBA" id="ARBA00023054"/>
    </source>
</evidence>
<dbReference type="Pfam" id="PF25954">
    <property type="entry name" value="Beta-barrel_RND_2"/>
    <property type="match status" value="1"/>
</dbReference>
<dbReference type="Pfam" id="PF25917">
    <property type="entry name" value="BSH_RND"/>
    <property type="match status" value="1"/>
</dbReference>
<dbReference type="PANTHER" id="PTHR32347:SF23">
    <property type="entry name" value="BLL5650 PROTEIN"/>
    <property type="match status" value="1"/>
</dbReference>
<dbReference type="InterPro" id="IPR058792">
    <property type="entry name" value="Beta-barrel_RND_2"/>
</dbReference>
<evidence type="ECO:0000259" key="5">
    <source>
        <dbReference type="Pfam" id="PF25954"/>
    </source>
</evidence>
<dbReference type="PANTHER" id="PTHR32347">
    <property type="entry name" value="EFFLUX SYSTEM COMPONENT YKNX-RELATED"/>
    <property type="match status" value="1"/>
</dbReference>
<evidence type="ECO:0000313" key="6">
    <source>
        <dbReference type="EMBL" id="VBB44500.1"/>
    </source>
</evidence>
<dbReference type="PRINTS" id="PR01490">
    <property type="entry name" value="RTXTOXIND"/>
</dbReference>
<dbReference type="InterPro" id="IPR058625">
    <property type="entry name" value="MdtA-like_BSH"/>
</dbReference>
<reference evidence="6" key="1">
    <citation type="submission" date="2018-07" db="EMBL/GenBank/DDBJ databases">
        <authorList>
            <consortium name="Genoscope - CEA"/>
            <person name="William W."/>
        </authorList>
    </citation>
    <scope>NUCLEOTIDE SEQUENCE</scope>
    <source>
        <strain evidence="6">IK1</strain>
    </source>
</reference>
<dbReference type="GO" id="GO:0030313">
    <property type="term" value="C:cell envelope"/>
    <property type="evidence" value="ECO:0007669"/>
    <property type="project" value="UniProtKB-SubCell"/>
</dbReference>
<dbReference type="AlphaFoldDB" id="A0A653A904"/>
<feature type="domain" description="CusB-like beta-barrel" evidence="5">
    <location>
        <begin position="272"/>
        <end position="354"/>
    </location>
</feature>
<feature type="coiled-coil region" evidence="3">
    <location>
        <begin position="96"/>
        <end position="148"/>
    </location>
</feature>